<protein>
    <submittedName>
        <fullName evidence="4">Uncharacterized protein LOC117231129</fullName>
    </submittedName>
</protein>
<accession>A0A6J3JWI8</accession>
<feature type="signal peptide" evidence="2">
    <location>
        <begin position="1"/>
        <end position="22"/>
    </location>
</feature>
<evidence type="ECO:0000256" key="1">
    <source>
        <dbReference type="SAM" id="Phobius"/>
    </source>
</evidence>
<dbReference type="RefSeq" id="XP_033345133.1">
    <property type="nucleotide sequence ID" value="XM_033489242.1"/>
</dbReference>
<evidence type="ECO:0000313" key="3">
    <source>
        <dbReference type="Proteomes" id="UP000504631"/>
    </source>
</evidence>
<keyword evidence="3" id="KW-1185">Reference proteome</keyword>
<feature type="chain" id="PRO_5026997964" evidence="2">
    <location>
        <begin position="23"/>
        <end position="171"/>
    </location>
</feature>
<sequence>MMKIKLYVFLIICGSFLLSVKADDKSYCFNLTWVEPALRSTNCSKIKNAPCIDPILYSEKAPNASEYEEFWESMEHVCSVASGNVCIKYTFTYNNEIVNTSSFCGKVIEDDVIPITSGCYKESIEGYVLEICACQSRRGNIPCNSSVNVNYAVIFMITVLSFTFWISYICY</sequence>
<dbReference type="GeneID" id="117231129"/>
<organism evidence="3 4">
    <name type="scientific">Bombus vosnesenskii</name>
    <dbReference type="NCBI Taxonomy" id="207650"/>
    <lineage>
        <taxon>Eukaryota</taxon>
        <taxon>Metazoa</taxon>
        <taxon>Ecdysozoa</taxon>
        <taxon>Arthropoda</taxon>
        <taxon>Hexapoda</taxon>
        <taxon>Insecta</taxon>
        <taxon>Pterygota</taxon>
        <taxon>Neoptera</taxon>
        <taxon>Endopterygota</taxon>
        <taxon>Hymenoptera</taxon>
        <taxon>Apocrita</taxon>
        <taxon>Aculeata</taxon>
        <taxon>Apoidea</taxon>
        <taxon>Anthophila</taxon>
        <taxon>Apidae</taxon>
        <taxon>Bombus</taxon>
        <taxon>Pyrobombus</taxon>
    </lineage>
</organism>
<gene>
    <name evidence="4" type="primary">LOC117231129</name>
</gene>
<reference evidence="4" key="1">
    <citation type="submission" date="2025-08" db="UniProtKB">
        <authorList>
            <consortium name="RefSeq"/>
        </authorList>
    </citation>
    <scope>IDENTIFICATION</scope>
    <source>
        <tissue evidence="4">Muscle</tissue>
    </source>
</reference>
<dbReference type="KEGG" id="bvk:117231129"/>
<feature type="transmembrane region" description="Helical" evidence="1">
    <location>
        <begin position="151"/>
        <end position="170"/>
    </location>
</feature>
<dbReference type="AlphaFoldDB" id="A0A6J3JWI8"/>
<name>A0A6J3JWI8_9HYME</name>
<keyword evidence="2" id="KW-0732">Signal</keyword>
<dbReference type="Proteomes" id="UP000504631">
    <property type="component" value="Unplaced"/>
</dbReference>
<keyword evidence="1" id="KW-0472">Membrane</keyword>
<evidence type="ECO:0000313" key="4">
    <source>
        <dbReference type="RefSeq" id="XP_033345133.1"/>
    </source>
</evidence>
<proteinExistence type="predicted"/>
<keyword evidence="1" id="KW-0812">Transmembrane</keyword>
<keyword evidence="1" id="KW-1133">Transmembrane helix</keyword>
<evidence type="ECO:0000256" key="2">
    <source>
        <dbReference type="SAM" id="SignalP"/>
    </source>
</evidence>